<reference evidence="2" key="1">
    <citation type="submission" date="2021-03" db="EMBL/GenBank/DDBJ databases">
        <title>Description of Psychrosphaera ytuae sp. nov. isolated from deep sea sediment of South China Sea.</title>
        <authorList>
            <person name="Zhang J."/>
            <person name="Xu X.-D."/>
        </authorList>
    </citation>
    <scope>NUCLEOTIDE SEQUENCE</scope>
    <source>
        <strain evidence="2">MTZ26</strain>
    </source>
</reference>
<accession>A0A975DBM6</accession>
<evidence type="ECO:0000313" key="3">
    <source>
        <dbReference type="Proteomes" id="UP000682739"/>
    </source>
</evidence>
<evidence type="ECO:0000313" key="2">
    <source>
        <dbReference type="EMBL" id="QTH64177.1"/>
    </source>
</evidence>
<sequence>MSKLDKDQVLSDFTEAYKAKNGKEPEIEVKSGWYSVDGGKNVRLAAIVDMTAELTGGEAPAKAEEKPAAKKEAKKPAAKKAKTPAKTTATSKGYTVTKKGDGYNPANFWLDYLASLGSDSRTPQGFY</sequence>
<name>A0A975DBM6_9GAMM</name>
<dbReference type="AlphaFoldDB" id="A0A975DBM6"/>
<feature type="compositionally biased region" description="Basic and acidic residues" evidence="1">
    <location>
        <begin position="61"/>
        <end position="75"/>
    </location>
</feature>
<keyword evidence="3" id="KW-1185">Reference proteome</keyword>
<dbReference type="Proteomes" id="UP000682739">
    <property type="component" value="Chromosome"/>
</dbReference>
<dbReference type="RefSeq" id="WP_208832232.1">
    <property type="nucleotide sequence ID" value="NZ_CP072110.1"/>
</dbReference>
<evidence type="ECO:0000256" key="1">
    <source>
        <dbReference type="SAM" id="MobiDB-lite"/>
    </source>
</evidence>
<organism evidence="2 3">
    <name type="scientific">Psychrosphaera ytuae</name>
    <dbReference type="NCBI Taxonomy" id="2820710"/>
    <lineage>
        <taxon>Bacteria</taxon>
        <taxon>Pseudomonadati</taxon>
        <taxon>Pseudomonadota</taxon>
        <taxon>Gammaproteobacteria</taxon>
        <taxon>Alteromonadales</taxon>
        <taxon>Pseudoalteromonadaceae</taxon>
        <taxon>Psychrosphaera</taxon>
    </lineage>
</organism>
<proteinExistence type="predicted"/>
<dbReference type="EMBL" id="CP072110">
    <property type="protein sequence ID" value="QTH64177.1"/>
    <property type="molecule type" value="Genomic_DNA"/>
</dbReference>
<dbReference type="KEGG" id="psym:J1N51_01435"/>
<gene>
    <name evidence="2" type="ORF">J1N51_01435</name>
</gene>
<protein>
    <submittedName>
        <fullName evidence="2">Uncharacterized protein</fullName>
    </submittedName>
</protein>
<feature type="region of interest" description="Disordered" evidence="1">
    <location>
        <begin position="57"/>
        <end position="96"/>
    </location>
</feature>